<reference evidence="3 4" key="1">
    <citation type="journal article" date="2023" name="Microbiol. Spectr.">
        <title>Symbiosis of Carpenter Bees with Uncharacterized Lactic Acid Bacteria Showing NAD Auxotrophy.</title>
        <authorList>
            <person name="Kawasaki S."/>
            <person name="Ozawa K."/>
            <person name="Mori T."/>
            <person name="Yamamoto A."/>
            <person name="Ito M."/>
            <person name="Ohkuma M."/>
            <person name="Sakamoto M."/>
            <person name="Matsutani M."/>
        </authorList>
    </citation>
    <scope>NUCLEOTIDE SEQUENCE [LARGE SCALE GENOMIC DNA]</scope>
    <source>
        <strain evidence="3 4">KimH</strain>
    </source>
</reference>
<feature type="region of interest" description="Disordered" evidence="1">
    <location>
        <begin position="1"/>
        <end position="25"/>
    </location>
</feature>
<feature type="transmembrane region" description="Helical" evidence="2">
    <location>
        <begin position="105"/>
        <end position="131"/>
    </location>
</feature>
<keyword evidence="2" id="KW-1133">Transmembrane helix</keyword>
<dbReference type="RefSeq" id="WP_317643046.1">
    <property type="nucleotide sequence ID" value="NZ_AP026800.1"/>
</dbReference>
<feature type="transmembrane region" description="Helical" evidence="2">
    <location>
        <begin position="60"/>
        <end position="79"/>
    </location>
</feature>
<keyword evidence="4" id="KW-1185">Reference proteome</keyword>
<gene>
    <name evidence="3" type="ORF">KIMH_01310</name>
</gene>
<feature type="transmembrane region" description="Helical" evidence="2">
    <location>
        <begin position="291"/>
        <end position="314"/>
    </location>
</feature>
<feature type="transmembrane region" description="Helical" evidence="2">
    <location>
        <begin position="230"/>
        <end position="254"/>
    </location>
</feature>
<dbReference type="EMBL" id="AP026800">
    <property type="protein sequence ID" value="BDR54020.1"/>
    <property type="molecule type" value="Genomic_DNA"/>
</dbReference>
<sequence length="320" mass="34349">MSQPTMPAAPVMGGNASAAAPTPVNNYQSSRRELSQHVHVGLWRSIRSEFVKLTSLKSTWILLIINLLLLPAGAAMAAWTMKTVARLDLTTGDFSNHTRAIPAQAVWQSVTTFVGISTIVVGIFGVLSITTEFTSSSVDASLTANPHRNMMLAAKAIVVAAFSWCFSQLGILLSWAIVRLQLSGVEILSLDHAYKALPWVSIIGAPLISVGFAVMAVGVGALCRSTVGAVFTLIGIDFFLPAIISIFSIAMRYVTWIGTLSKLMPTQLMSTFLAAGSSSGEDISAKSFDPLWWQAGLLFLVWVVAFYAIGAVLLEKRDIK</sequence>
<name>A0ABM8BAT7_9BIFI</name>
<feature type="transmembrane region" description="Helical" evidence="2">
    <location>
        <begin position="197"/>
        <end position="223"/>
    </location>
</feature>
<evidence type="ECO:0000313" key="3">
    <source>
        <dbReference type="EMBL" id="BDR54020.1"/>
    </source>
</evidence>
<dbReference type="PANTHER" id="PTHR37305:SF1">
    <property type="entry name" value="MEMBRANE PROTEIN"/>
    <property type="match status" value="1"/>
</dbReference>
<evidence type="ECO:0000313" key="4">
    <source>
        <dbReference type="Proteomes" id="UP001321748"/>
    </source>
</evidence>
<keyword evidence="2" id="KW-0472">Membrane</keyword>
<proteinExistence type="predicted"/>
<feature type="transmembrane region" description="Helical" evidence="2">
    <location>
        <begin position="152"/>
        <end position="177"/>
    </location>
</feature>
<protein>
    <submittedName>
        <fullName evidence="3">ABC transporter permease</fullName>
    </submittedName>
</protein>
<dbReference type="Proteomes" id="UP001321748">
    <property type="component" value="Chromosome"/>
</dbReference>
<organism evidence="3 4">
    <name type="scientific">Bombiscardovia apis</name>
    <dbReference type="NCBI Taxonomy" id="2932182"/>
    <lineage>
        <taxon>Bacteria</taxon>
        <taxon>Bacillati</taxon>
        <taxon>Actinomycetota</taxon>
        <taxon>Actinomycetes</taxon>
        <taxon>Bifidobacteriales</taxon>
        <taxon>Bifidobacteriaceae</taxon>
        <taxon>Bombiscardovia</taxon>
    </lineage>
</organism>
<keyword evidence="2" id="KW-0812">Transmembrane</keyword>
<dbReference type="PANTHER" id="PTHR37305">
    <property type="entry name" value="INTEGRAL MEMBRANE PROTEIN-RELATED"/>
    <property type="match status" value="1"/>
</dbReference>
<evidence type="ECO:0000256" key="2">
    <source>
        <dbReference type="SAM" id="Phobius"/>
    </source>
</evidence>
<accession>A0ABM8BAT7</accession>
<evidence type="ECO:0000256" key="1">
    <source>
        <dbReference type="SAM" id="MobiDB-lite"/>
    </source>
</evidence>